<feature type="compositionally biased region" description="Pro residues" evidence="3">
    <location>
        <begin position="52"/>
        <end position="66"/>
    </location>
</feature>
<dbReference type="GO" id="GO:0016020">
    <property type="term" value="C:membrane"/>
    <property type="evidence" value="ECO:0007669"/>
    <property type="project" value="TreeGrafter"/>
</dbReference>
<dbReference type="GO" id="GO:0046872">
    <property type="term" value="F:metal ion binding"/>
    <property type="evidence" value="ECO:0007669"/>
    <property type="project" value="UniProtKB-KW"/>
</dbReference>
<protein>
    <submittedName>
        <fullName evidence="6">Polysaccharide deacetylase family protein</fullName>
    </submittedName>
</protein>
<evidence type="ECO:0000256" key="1">
    <source>
        <dbReference type="ARBA" id="ARBA00022723"/>
    </source>
</evidence>
<evidence type="ECO:0000256" key="2">
    <source>
        <dbReference type="ARBA" id="ARBA00022801"/>
    </source>
</evidence>
<dbReference type="PROSITE" id="PS51257">
    <property type="entry name" value="PROKAR_LIPOPROTEIN"/>
    <property type="match status" value="1"/>
</dbReference>
<proteinExistence type="predicted"/>
<feature type="region of interest" description="Disordered" evidence="3">
    <location>
        <begin position="43"/>
        <end position="66"/>
    </location>
</feature>
<name>A0A6P0GEG9_9ACTN</name>
<comment type="caution">
    <text evidence="6">The sequence shown here is derived from an EMBL/GenBank/DDBJ whole genome shotgun (WGS) entry which is preliminary data.</text>
</comment>
<dbReference type="Pfam" id="PF01522">
    <property type="entry name" value="Polysacc_deac_1"/>
    <property type="match status" value="1"/>
</dbReference>
<feature type="compositionally biased region" description="Pro residues" evidence="3">
    <location>
        <begin position="276"/>
        <end position="309"/>
    </location>
</feature>
<evidence type="ECO:0000259" key="5">
    <source>
        <dbReference type="PROSITE" id="PS51677"/>
    </source>
</evidence>
<dbReference type="InterPro" id="IPR050248">
    <property type="entry name" value="Polysacc_deacetylase_ArnD"/>
</dbReference>
<sequence length="514" mass="52374">MSNAPRASSVALTLALLVVAACGVDRPDGAEVVDVGVSVVGVDGTAGDPPDADPPAVPPPATVGAPPPVPDPASVAGLVVDRIATRTPEDERHVTTVPLPGLDPLDGVLRGIVDADVDRYEAGLAAGQWNSLTVDSAAVLAAGDVLGVRVSTSVRTGGLPAATSARTVYADVVSKETWTSAELITDPAALFGWFSDAVGRAGLGHALLGRSAVLSDLRLAPDGSLTVVVGGGDGRAEPFGDVAVRVDPLVADSVLSDAGRRVRAAATGAAPFRGVPSPPPPPPPPPSPPPPPPSPPPPEPAPPEPVPPAPADGVDCAVLRCIALTFDDGPGPYTAALLDELRAEDVRATFFVVGRNAAAHPDLVRRLVADGHAVGNHTWSHPRLPDVGAAAVGTELDRTAVVLADLGVRTSLMRPPYGATDATVASVAADRGYAQVLWDVDTRDWWNRDVAITTERALAGAHRGAIVLMHDIHPTTVRAVPGIVDALQAAGYTLVTVPQLLGPDATPGRTYTHG</sequence>
<dbReference type="InterPro" id="IPR002509">
    <property type="entry name" value="NODB_dom"/>
</dbReference>
<feature type="signal peptide" evidence="4">
    <location>
        <begin position="1"/>
        <end position="20"/>
    </location>
</feature>
<keyword evidence="4" id="KW-0732">Signal</keyword>
<evidence type="ECO:0000256" key="3">
    <source>
        <dbReference type="SAM" id="MobiDB-lite"/>
    </source>
</evidence>
<evidence type="ECO:0000256" key="4">
    <source>
        <dbReference type="SAM" id="SignalP"/>
    </source>
</evidence>
<keyword evidence="2" id="KW-0378">Hydrolase</keyword>
<feature type="chain" id="PRO_5026745904" evidence="4">
    <location>
        <begin position="21"/>
        <end position="514"/>
    </location>
</feature>
<gene>
    <name evidence="6" type="ORF">GCU54_06400</name>
</gene>
<dbReference type="PANTHER" id="PTHR10587">
    <property type="entry name" value="GLYCOSYL TRANSFERASE-RELATED"/>
    <property type="match status" value="1"/>
</dbReference>
<organism evidence="6 7">
    <name type="scientific">Geodermatophilus normandii</name>
    <dbReference type="NCBI Taxonomy" id="1137989"/>
    <lineage>
        <taxon>Bacteria</taxon>
        <taxon>Bacillati</taxon>
        <taxon>Actinomycetota</taxon>
        <taxon>Actinomycetes</taxon>
        <taxon>Geodermatophilales</taxon>
        <taxon>Geodermatophilaceae</taxon>
        <taxon>Geodermatophilus</taxon>
    </lineage>
</organism>
<dbReference type="AlphaFoldDB" id="A0A6P0GEG9"/>
<dbReference type="CDD" id="cd10917">
    <property type="entry name" value="CE4_NodB_like_6s_7s"/>
    <property type="match status" value="1"/>
</dbReference>
<dbReference type="EMBL" id="JAAGWE010000011">
    <property type="protein sequence ID" value="NEM05651.1"/>
    <property type="molecule type" value="Genomic_DNA"/>
</dbReference>
<accession>A0A6P0GEG9</accession>
<dbReference type="Gene3D" id="3.20.20.370">
    <property type="entry name" value="Glycoside hydrolase/deacetylase"/>
    <property type="match status" value="1"/>
</dbReference>
<feature type="region of interest" description="Disordered" evidence="3">
    <location>
        <begin position="268"/>
        <end position="309"/>
    </location>
</feature>
<reference evidence="6 7" key="1">
    <citation type="submission" date="2019-12" db="EMBL/GenBank/DDBJ databases">
        <title>WGS of CPCC 203550 I12A-02606.</title>
        <authorList>
            <person name="Jiang Z."/>
        </authorList>
    </citation>
    <scope>NUCLEOTIDE SEQUENCE [LARGE SCALE GENOMIC DNA]</scope>
    <source>
        <strain evidence="6 7">I12A-02606</strain>
    </source>
</reference>
<dbReference type="RefSeq" id="WP_163475803.1">
    <property type="nucleotide sequence ID" value="NZ_JAAGWE010000011.1"/>
</dbReference>
<dbReference type="Proteomes" id="UP000471126">
    <property type="component" value="Unassembled WGS sequence"/>
</dbReference>
<dbReference type="PROSITE" id="PS51677">
    <property type="entry name" value="NODB"/>
    <property type="match status" value="1"/>
</dbReference>
<evidence type="ECO:0000313" key="7">
    <source>
        <dbReference type="Proteomes" id="UP000471126"/>
    </source>
</evidence>
<dbReference type="PRINTS" id="PR00806">
    <property type="entry name" value="VINCULIN"/>
</dbReference>
<dbReference type="GO" id="GO:0016810">
    <property type="term" value="F:hydrolase activity, acting on carbon-nitrogen (but not peptide) bonds"/>
    <property type="evidence" value="ECO:0007669"/>
    <property type="project" value="InterPro"/>
</dbReference>
<keyword evidence="1" id="KW-0479">Metal-binding</keyword>
<evidence type="ECO:0000313" key="6">
    <source>
        <dbReference type="EMBL" id="NEM05651.1"/>
    </source>
</evidence>
<dbReference type="PANTHER" id="PTHR10587:SF133">
    <property type="entry name" value="CHITIN DEACETYLASE 1-RELATED"/>
    <property type="match status" value="1"/>
</dbReference>
<dbReference type="SUPFAM" id="SSF88713">
    <property type="entry name" value="Glycoside hydrolase/deacetylase"/>
    <property type="match status" value="1"/>
</dbReference>
<dbReference type="InterPro" id="IPR011330">
    <property type="entry name" value="Glyco_hydro/deAcase_b/a-brl"/>
</dbReference>
<feature type="domain" description="NodB homology" evidence="5">
    <location>
        <begin position="320"/>
        <end position="495"/>
    </location>
</feature>
<dbReference type="GO" id="GO:0005975">
    <property type="term" value="P:carbohydrate metabolic process"/>
    <property type="evidence" value="ECO:0007669"/>
    <property type="project" value="InterPro"/>
</dbReference>